<feature type="domain" description="Heterokaryon incompatibility" evidence="1">
    <location>
        <begin position="225"/>
        <end position="323"/>
    </location>
</feature>
<name>A0A9P9GJ39_FUSRE</name>
<dbReference type="OrthoDB" id="3789824at2759"/>
<keyword evidence="3" id="KW-1185">Reference proteome</keyword>
<comment type="caution">
    <text evidence="2">The sequence shown here is derived from an EMBL/GenBank/DDBJ whole genome shotgun (WGS) entry which is preliminary data.</text>
</comment>
<dbReference type="InterPro" id="IPR010730">
    <property type="entry name" value="HET"/>
</dbReference>
<dbReference type="PANTHER" id="PTHR33112">
    <property type="entry name" value="DOMAIN PROTEIN, PUTATIVE-RELATED"/>
    <property type="match status" value="1"/>
</dbReference>
<evidence type="ECO:0000313" key="2">
    <source>
        <dbReference type="EMBL" id="KAH7240370.1"/>
    </source>
</evidence>
<gene>
    <name evidence="2" type="ORF">BKA55DRAFT_596932</name>
</gene>
<dbReference type="Proteomes" id="UP000720189">
    <property type="component" value="Unassembled WGS sequence"/>
</dbReference>
<organism evidence="2 3">
    <name type="scientific">Fusarium redolens</name>
    <dbReference type="NCBI Taxonomy" id="48865"/>
    <lineage>
        <taxon>Eukaryota</taxon>
        <taxon>Fungi</taxon>
        <taxon>Dikarya</taxon>
        <taxon>Ascomycota</taxon>
        <taxon>Pezizomycotina</taxon>
        <taxon>Sordariomycetes</taxon>
        <taxon>Hypocreomycetidae</taxon>
        <taxon>Hypocreales</taxon>
        <taxon>Nectriaceae</taxon>
        <taxon>Fusarium</taxon>
        <taxon>Fusarium redolens species complex</taxon>
    </lineage>
</organism>
<dbReference type="EMBL" id="JAGMUX010000014">
    <property type="protein sequence ID" value="KAH7240370.1"/>
    <property type="molecule type" value="Genomic_DNA"/>
</dbReference>
<evidence type="ECO:0000259" key="1">
    <source>
        <dbReference type="Pfam" id="PF06985"/>
    </source>
</evidence>
<reference evidence="2" key="1">
    <citation type="journal article" date="2021" name="Nat. Commun.">
        <title>Genetic determinants of endophytism in the Arabidopsis root mycobiome.</title>
        <authorList>
            <person name="Mesny F."/>
            <person name="Miyauchi S."/>
            <person name="Thiergart T."/>
            <person name="Pickel B."/>
            <person name="Atanasova L."/>
            <person name="Karlsson M."/>
            <person name="Huettel B."/>
            <person name="Barry K.W."/>
            <person name="Haridas S."/>
            <person name="Chen C."/>
            <person name="Bauer D."/>
            <person name="Andreopoulos W."/>
            <person name="Pangilinan J."/>
            <person name="LaButti K."/>
            <person name="Riley R."/>
            <person name="Lipzen A."/>
            <person name="Clum A."/>
            <person name="Drula E."/>
            <person name="Henrissat B."/>
            <person name="Kohler A."/>
            <person name="Grigoriev I.V."/>
            <person name="Martin F.M."/>
            <person name="Hacquard S."/>
        </authorList>
    </citation>
    <scope>NUCLEOTIDE SEQUENCE</scope>
    <source>
        <strain evidence="2">MPI-CAGE-AT-0023</strain>
    </source>
</reference>
<proteinExistence type="predicted"/>
<protein>
    <submittedName>
        <fullName evidence="2">Heterokaryon incompatibility protein-domain-containing protein</fullName>
    </submittedName>
</protein>
<dbReference type="RefSeq" id="XP_046046164.1">
    <property type="nucleotide sequence ID" value="XM_046196011.1"/>
</dbReference>
<dbReference type="Pfam" id="PF06985">
    <property type="entry name" value="HET"/>
    <property type="match status" value="1"/>
</dbReference>
<dbReference type="AlphaFoldDB" id="A0A9P9GJ39"/>
<sequence length="665" mass="75332">MGIFDYDTMSASDWVETVVIGMVWAPSAYFFNSWVKDRPSGALVGIVSVIFFMLQQSAENCHLCSLLWHSSFGAQTIPATGAYSEETIAREPDSTMPLLSAVASSRNSLPCEQGGEAAKLSVQISATRKFGREQLLHIRLYKKGSSPFPSLTIEDDSSVSHEHNCEQSNMTGSKPSFRWAREMVEKCEREHQNCRNHFIRSDSQRYLPKRLIDVRARDKGVIQLYAALSHCWGTTVMSELRDDNQETTKTILIEGLDPNFRDAVDITYKMGINYLWIDSLCIMQRSKEWEEQSGDMGLVYARAKVVISATASKNSQGGCYKPKDLFPYDCVLCSNWNCSLAVRSLTRYPDLVQLFDGKVDHSFLASRIVHFCSGLMLFECNTLTTSECHGEEHYPLNTQFSQDGTLNAPAISPPGPEPSRRLCKRTIIRHAGFSTRPSSRPAKDTVKKSWSANPEHRVWANRKRRYEAQVSSIRTNAARLSMRGAFGFLWSFRGQNMQEQAEFHLRWYEMVTSYSVRNLTNDGDKMMAIAGVAYFIQQSTCFKYAAGLWDETLPFNLLWVIEAAIPKTPSNTEAKEKLKSNIELGYQLQDKLIQSFVEDCRETDQRADPDEITTFCQNRAVHMESWSSSEKWVAKRKKLKLLDKDLDSLTNATKRLVGNATGMAL</sequence>
<dbReference type="PANTHER" id="PTHR33112:SF8">
    <property type="entry name" value="HETEROKARYON INCOMPATIBILITY DOMAIN-CONTAINING PROTEIN"/>
    <property type="match status" value="1"/>
</dbReference>
<dbReference type="GeneID" id="70225965"/>
<evidence type="ECO:0000313" key="3">
    <source>
        <dbReference type="Proteomes" id="UP000720189"/>
    </source>
</evidence>
<accession>A0A9P9GJ39</accession>